<evidence type="ECO:0000313" key="16">
    <source>
        <dbReference type="EMBL" id="EWM21480.1"/>
    </source>
</evidence>
<evidence type="ECO:0000256" key="13">
    <source>
        <dbReference type="SAM" id="MobiDB-lite"/>
    </source>
</evidence>
<evidence type="ECO:0000256" key="1">
    <source>
        <dbReference type="ARBA" id="ARBA00004496"/>
    </source>
</evidence>
<dbReference type="FunFam" id="3.30.40.230:FF:000001">
    <property type="entry name" value="Glycine--tRNA ligase"/>
    <property type="match status" value="1"/>
</dbReference>
<dbReference type="AlphaFoldDB" id="W7T3J5"/>
<dbReference type="SUPFAM" id="SSF55681">
    <property type="entry name" value="Class II aaRS and biotin synthetases"/>
    <property type="match status" value="1"/>
</dbReference>
<evidence type="ECO:0000256" key="3">
    <source>
        <dbReference type="ARBA" id="ARBA00011738"/>
    </source>
</evidence>
<dbReference type="InterPro" id="IPR006195">
    <property type="entry name" value="aa-tRNA-synth_II"/>
</dbReference>
<name>W7T3J5_9STRA</name>
<dbReference type="InterPro" id="IPR027031">
    <property type="entry name" value="Gly-tRNA_synthase/POLG2"/>
</dbReference>
<gene>
    <name evidence="16" type="ORF">Naga_100019g75</name>
</gene>
<dbReference type="FunFam" id="3.40.50.800:FF:000004">
    <property type="entry name" value="Glycine--tRNA ligase 2"/>
    <property type="match status" value="1"/>
</dbReference>
<dbReference type="InterPro" id="IPR036621">
    <property type="entry name" value="Anticodon-bd_dom_sf"/>
</dbReference>
<dbReference type="Gene3D" id="1.10.287.10">
    <property type="entry name" value="S15/NS1, RNA-binding"/>
    <property type="match status" value="1"/>
</dbReference>
<dbReference type="Gene3D" id="3.30.930.10">
    <property type="entry name" value="Bira Bifunctional Protein, Domain 2"/>
    <property type="match status" value="1"/>
</dbReference>
<evidence type="ECO:0000259" key="15">
    <source>
        <dbReference type="PROSITE" id="PS51185"/>
    </source>
</evidence>
<keyword evidence="9" id="KW-0067">ATP-binding</keyword>
<dbReference type="CDD" id="cd00774">
    <property type="entry name" value="GlyRS-like_core"/>
    <property type="match status" value="1"/>
</dbReference>
<comment type="subunit">
    <text evidence="3">Homodimer.</text>
</comment>
<dbReference type="InterPro" id="IPR033731">
    <property type="entry name" value="GlyRS-like_core"/>
</dbReference>
<evidence type="ECO:0000259" key="14">
    <source>
        <dbReference type="PROSITE" id="PS50862"/>
    </source>
</evidence>
<evidence type="ECO:0000256" key="2">
    <source>
        <dbReference type="ARBA" id="ARBA00008226"/>
    </source>
</evidence>
<dbReference type="SUPFAM" id="SSF52954">
    <property type="entry name" value="Class II aaRS ABD-related"/>
    <property type="match status" value="1"/>
</dbReference>
<dbReference type="Proteomes" id="UP000019335">
    <property type="component" value="Unassembled WGS sequence"/>
</dbReference>
<dbReference type="GO" id="GO:0005739">
    <property type="term" value="C:mitochondrion"/>
    <property type="evidence" value="ECO:0007669"/>
    <property type="project" value="TreeGrafter"/>
</dbReference>
<keyword evidence="7" id="KW-0808">Transferase</keyword>
<dbReference type="InterPro" id="IPR002315">
    <property type="entry name" value="tRNA-synt_gly"/>
</dbReference>
<dbReference type="EMBL" id="AZIL01002467">
    <property type="protein sequence ID" value="EWM21480.1"/>
    <property type="molecule type" value="Genomic_DNA"/>
</dbReference>
<dbReference type="Pfam" id="PF03129">
    <property type="entry name" value="HGTP_anticodon"/>
    <property type="match status" value="1"/>
</dbReference>
<keyword evidence="10" id="KW-0648">Protein biosynthesis</keyword>
<dbReference type="PROSITE" id="PS51185">
    <property type="entry name" value="WHEP_TRS_2"/>
    <property type="match status" value="1"/>
</dbReference>
<feature type="domain" description="Aminoacyl-transfer RNA synthetases class-II family profile" evidence="14">
    <location>
        <begin position="197"/>
        <end position="559"/>
    </location>
</feature>
<feature type="region of interest" description="Disordered" evidence="13">
    <location>
        <begin position="676"/>
        <end position="728"/>
    </location>
</feature>
<evidence type="ECO:0000256" key="12">
    <source>
        <dbReference type="ARBA" id="ARBA00030057"/>
    </source>
</evidence>
<protein>
    <recommendedName>
        <fullName evidence="4">glycine--tRNA ligase</fullName>
        <ecNumber evidence="4">6.1.1.14</ecNumber>
    </recommendedName>
    <alternativeName>
        <fullName evidence="12">Diadenosine tetraphosphate synthetase</fullName>
    </alternativeName>
</protein>
<dbReference type="PANTHER" id="PTHR10745:SF0">
    <property type="entry name" value="GLYCINE--TRNA LIGASE"/>
    <property type="match status" value="1"/>
</dbReference>
<dbReference type="SUPFAM" id="SSF47060">
    <property type="entry name" value="S15/NS1 RNA-binding domain"/>
    <property type="match status" value="1"/>
</dbReference>
<accession>W7T3J5</accession>
<dbReference type="InterPro" id="IPR045864">
    <property type="entry name" value="aa-tRNA-synth_II/BPL/LPL"/>
</dbReference>
<dbReference type="InterPro" id="IPR004154">
    <property type="entry name" value="Anticodon-bd"/>
</dbReference>
<dbReference type="InterPro" id="IPR000738">
    <property type="entry name" value="WHEP-TRS_dom"/>
</dbReference>
<dbReference type="Gene3D" id="3.30.40.230">
    <property type="match status" value="1"/>
</dbReference>
<evidence type="ECO:0000256" key="8">
    <source>
        <dbReference type="ARBA" id="ARBA00022741"/>
    </source>
</evidence>
<comment type="caution">
    <text evidence="16">The sequence shown here is derived from an EMBL/GenBank/DDBJ whole genome shotgun (WGS) entry which is preliminary data.</text>
</comment>
<evidence type="ECO:0000256" key="11">
    <source>
        <dbReference type="ARBA" id="ARBA00023146"/>
    </source>
</evidence>
<dbReference type="GO" id="GO:0070150">
    <property type="term" value="P:mitochondrial glycyl-tRNA aminoacylation"/>
    <property type="evidence" value="ECO:0007669"/>
    <property type="project" value="TreeGrafter"/>
</dbReference>
<dbReference type="NCBIfam" id="TIGR00389">
    <property type="entry name" value="glyS_dimeric"/>
    <property type="match status" value="1"/>
</dbReference>
<dbReference type="FunFam" id="3.30.930.10:FF:000010">
    <property type="entry name" value="Glycyl-tRNA synthetase 1"/>
    <property type="match status" value="1"/>
</dbReference>
<keyword evidence="11 16" id="KW-0030">Aminoacyl-tRNA synthetase</keyword>
<keyword evidence="17" id="KW-1185">Reference proteome</keyword>
<feature type="domain" description="WHEP-TRS" evidence="15">
    <location>
        <begin position="10"/>
        <end position="66"/>
    </location>
</feature>
<keyword evidence="6" id="KW-0436">Ligase</keyword>
<proteinExistence type="inferred from homology"/>
<dbReference type="InterPro" id="IPR009068">
    <property type="entry name" value="uS15_NS1_RNA-bd_sf"/>
</dbReference>
<dbReference type="PRINTS" id="PR01043">
    <property type="entry name" value="TRNASYNTHGLY"/>
</dbReference>
<keyword evidence="8" id="KW-0547">Nucleotide-binding</keyword>
<dbReference type="GO" id="GO:0004820">
    <property type="term" value="F:glycine-tRNA ligase activity"/>
    <property type="evidence" value="ECO:0007669"/>
    <property type="project" value="UniProtKB-EC"/>
</dbReference>
<organism evidence="16 17">
    <name type="scientific">Nannochloropsis gaditana</name>
    <dbReference type="NCBI Taxonomy" id="72520"/>
    <lineage>
        <taxon>Eukaryota</taxon>
        <taxon>Sar</taxon>
        <taxon>Stramenopiles</taxon>
        <taxon>Ochrophyta</taxon>
        <taxon>Eustigmatophyceae</taxon>
        <taxon>Eustigmatales</taxon>
        <taxon>Monodopsidaceae</taxon>
        <taxon>Nannochloropsis</taxon>
    </lineage>
</organism>
<dbReference type="OrthoDB" id="57698at2759"/>
<dbReference type="GO" id="GO:0005524">
    <property type="term" value="F:ATP binding"/>
    <property type="evidence" value="ECO:0007669"/>
    <property type="project" value="UniProtKB-KW"/>
</dbReference>
<dbReference type="Pfam" id="PF00587">
    <property type="entry name" value="tRNA-synt_2b"/>
    <property type="match status" value="1"/>
</dbReference>
<dbReference type="PROSITE" id="PS50862">
    <property type="entry name" value="AA_TRNA_LIGASE_II"/>
    <property type="match status" value="1"/>
</dbReference>
<dbReference type="Gene3D" id="3.40.50.800">
    <property type="entry name" value="Anticodon-binding domain"/>
    <property type="match status" value="1"/>
</dbReference>
<dbReference type="GO" id="GO:0016740">
    <property type="term" value="F:transferase activity"/>
    <property type="evidence" value="ECO:0007669"/>
    <property type="project" value="UniProtKB-KW"/>
</dbReference>
<evidence type="ECO:0000256" key="5">
    <source>
        <dbReference type="ARBA" id="ARBA00022490"/>
    </source>
</evidence>
<evidence type="ECO:0000313" key="17">
    <source>
        <dbReference type="Proteomes" id="UP000019335"/>
    </source>
</evidence>
<comment type="subcellular location">
    <subcellularLocation>
        <location evidence="1">Cytoplasm</location>
    </subcellularLocation>
</comment>
<dbReference type="NCBIfam" id="NF003211">
    <property type="entry name" value="PRK04173.1"/>
    <property type="match status" value="1"/>
</dbReference>
<keyword evidence="5" id="KW-0963">Cytoplasm</keyword>
<comment type="similarity">
    <text evidence="2">Belongs to the class-II aminoacyl-tRNA synthetase family.</text>
</comment>
<dbReference type="EC" id="6.1.1.14" evidence="4"/>
<dbReference type="PANTHER" id="PTHR10745">
    <property type="entry name" value="GLYCYL-TRNA SYNTHETASE/DNA POLYMERASE SUBUNIT GAMMA-2"/>
    <property type="match status" value="1"/>
</dbReference>
<dbReference type="InterPro" id="IPR002314">
    <property type="entry name" value="aa-tRNA-synt_IIb"/>
</dbReference>
<evidence type="ECO:0000256" key="4">
    <source>
        <dbReference type="ARBA" id="ARBA00012829"/>
    </source>
</evidence>
<evidence type="ECO:0000256" key="6">
    <source>
        <dbReference type="ARBA" id="ARBA00022598"/>
    </source>
</evidence>
<dbReference type="Gene3D" id="3.30.720.200">
    <property type="match status" value="1"/>
</dbReference>
<sequence>MTDSTAPVVDVDALAAAVTKQGGVVKMLKKDGAKAEVLEPEVAKLLALRAEFDAARKAADGNNTDKPFNRAAFDDLVKRKMFVVSAFEIHGGVGGLFDLGPASCALKANILDVWRQHFILEENMLEMECTCLTPEVVLKTSGHVEKFTDLMVKDESTGDCHRADKLLEDFIDSFLESNPTLSREEQDEHRRVQRQADAYTPEELHELFQKYGIVSPTTGNALTFPFAFNLMFKTSIGPEGVAAGYLRPETAQGLFVNFRRLLEYNSGRMPFAAAQIGLGFRNEISPRAGLLRVREFCMAEIEHFVNPQDKKHPKFASLAGQSLVLFPNDEQLGSGKTRVMTIGEAVREGIVNNETLGFFMAKTWRFMEKIGMDAARLRFRQHLKTEMAHYAADCWDLEIKSSYGWVECVGHADRACYDLMVHSKKSKVPLIASYTLPEPREEEVWVMKADKAVIGKTFKQEQKKVMAALEALTEEGGERVEAVLAELEGPEGAAEVEGCRVTRGMVTWSKVKRMVQEVKYMPSVIEPSFGIGRVLYSLLEHSFYQRKTDENRCVMAFLPRVAPIKVGVYPLLNKPEFAPFTESIVGKLTEAGISNRADATGVSVGRRYSRADEIGCPFGVTVDYETLAAQDVTVRERDSTAQIRVPIERLVPLLKGLVDGSKTWEKDAMGSFPVVRTGEEEEDGGGRRGGGTLKEGVVTVVEKTPRGRFSRPAETVTSIPAMDKLRLE</sequence>
<evidence type="ECO:0000256" key="7">
    <source>
        <dbReference type="ARBA" id="ARBA00022679"/>
    </source>
</evidence>
<reference evidence="16 17" key="1">
    <citation type="journal article" date="2014" name="Mol. Plant">
        <title>Chromosome Scale Genome Assembly and Transcriptome Profiling of Nannochloropsis gaditana in Nitrogen Depletion.</title>
        <authorList>
            <person name="Corteggiani Carpinelli E."/>
            <person name="Telatin A."/>
            <person name="Vitulo N."/>
            <person name="Forcato C."/>
            <person name="D'Angelo M."/>
            <person name="Schiavon R."/>
            <person name="Vezzi A."/>
            <person name="Giacometti G.M."/>
            <person name="Morosinotto T."/>
            <person name="Valle G."/>
        </authorList>
    </citation>
    <scope>NUCLEOTIDE SEQUENCE [LARGE SCALE GENOMIC DNA]</scope>
    <source>
        <strain evidence="16 17">B-31</strain>
    </source>
</reference>
<evidence type="ECO:0000256" key="9">
    <source>
        <dbReference type="ARBA" id="ARBA00022840"/>
    </source>
</evidence>
<evidence type="ECO:0000256" key="10">
    <source>
        <dbReference type="ARBA" id="ARBA00022917"/>
    </source>
</evidence>